<dbReference type="Proteomes" id="UP001297580">
    <property type="component" value="Chromosome"/>
</dbReference>
<dbReference type="EMBL" id="CP133461">
    <property type="protein sequence ID" value="WMV76081.1"/>
    <property type="molecule type" value="Genomic_DNA"/>
</dbReference>
<keyword evidence="3" id="KW-0804">Transcription</keyword>
<dbReference type="PROSITE" id="PS00894">
    <property type="entry name" value="HTH_DEOR_1"/>
    <property type="match status" value="1"/>
</dbReference>
<name>A0ABY9QC03_GEOTD</name>
<accession>A0ABY9QC03</accession>
<dbReference type="SMART" id="SM00420">
    <property type="entry name" value="HTH_DEOR"/>
    <property type="match status" value="1"/>
</dbReference>
<evidence type="ECO:0000256" key="3">
    <source>
        <dbReference type="ARBA" id="ARBA00023163"/>
    </source>
</evidence>
<dbReference type="Pfam" id="PF08220">
    <property type="entry name" value="HTH_DeoR"/>
    <property type="match status" value="1"/>
</dbReference>
<dbReference type="PANTHER" id="PTHR30363">
    <property type="entry name" value="HTH-TYPE TRANSCRIPTIONAL REGULATOR SRLR-RELATED"/>
    <property type="match status" value="1"/>
</dbReference>
<dbReference type="Pfam" id="PF00455">
    <property type="entry name" value="DeoRC"/>
    <property type="match status" value="1"/>
</dbReference>
<organism evidence="5 6">
    <name type="scientific">Geobacillus thermodenitrificans</name>
    <dbReference type="NCBI Taxonomy" id="33940"/>
    <lineage>
        <taxon>Bacteria</taxon>
        <taxon>Bacillati</taxon>
        <taxon>Bacillota</taxon>
        <taxon>Bacilli</taxon>
        <taxon>Bacillales</taxon>
        <taxon>Anoxybacillaceae</taxon>
        <taxon>Geobacillus</taxon>
    </lineage>
</organism>
<dbReference type="InterPro" id="IPR014036">
    <property type="entry name" value="DeoR-like_C"/>
</dbReference>
<evidence type="ECO:0000313" key="5">
    <source>
        <dbReference type="EMBL" id="WMV76081.1"/>
    </source>
</evidence>
<protein>
    <submittedName>
        <fullName evidence="5">DeoR/GlpR family DNA-binding transcription regulator</fullName>
    </submittedName>
</protein>
<sequence length="253" mass="28499">MLPKERREWIEKQLITQGKVDIEELSQQLNVSTMTIRRDLALLEREGKIVRTHGGAIHPRALIQETPYSTKKEKNIKWKQAIARKAVEFIPENANIILDSGTTTFEVAKLIKDREDLTVVTNDIKIAAELMESQLKVIVTGGELQNQVGTLYGWPTQELLKNIRADLFFLGAHAVDVISGVTAPTFEKSLIKKMMIQAAEVTWLLADSSKFNQKAFSLVCPLSELEGIITDDGLNQEDQHQYSEHTNLIIVHA</sequence>
<dbReference type="InterPro" id="IPR037171">
    <property type="entry name" value="NagB/RpiA_transferase-like"/>
</dbReference>
<evidence type="ECO:0000313" key="6">
    <source>
        <dbReference type="Proteomes" id="UP001297580"/>
    </source>
</evidence>
<dbReference type="PRINTS" id="PR00037">
    <property type="entry name" value="HTHLACR"/>
</dbReference>
<reference evidence="5 6" key="1">
    <citation type="submission" date="2023-08" db="EMBL/GenBank/DDBJ databases">
        <title>Complete genome sequence of Geobacillus thermodenitrificans K1041, a genetically tractable strain representative of the genus Geobacillus.</title>
        <authorList>
            <person name="Kani S."/>
            <person name="Suzuki H."/>
        </authorList>
    </citation>
    <scope>NUCLEOTIDE SEQUENCE [LARGE SCALE GENOMIC DNA]</scope>
    <source>
        <strain evidence="5 6">K1041</strain>
    </source>
</reference>
<dbReference type="PROSITE" id="PS51000">
    <property type="entry name" value="HTH_DEOR_2"/>
    <property type="match status" value="1"/>
</dbReference>
<dbReference type="Gene3D" id="1.10.10.10">
    <property type="entry name" value="Winged helix-like DNA-binding domain superfamily/Winged helix DNA-binding domain"/>
    <property type="match status" value="1"/>
</dbReference>
<gene>
    <name evidence="5" type="ORF">HSX42_18060</name>
</gene>
<keyword evidence="1" id="KW-0805">Transcription regulation</keyword>
<keyword evidence="6" id="KW-1185">Reference proteome</keyword>
<dbReference type="Gene3D" id="3.40.50.1360">
    <property type="match status" value="1"/>
</dbReference>
<dbReference type="RefSeq" id="WP_008881368.1">
    <property type="nucleotide sequence ID" value="NZ_CP017690.1"/>
</dbReference>
<dbReference type="SMART" id="SM01134">
    <property type="entry name" value="DeoRC"/>
    <property type="match status" value="1"/>
</dbReference>
<evidence type="ECO:0000256" key="2">
    <source>
        <dbReference type="ARBA" id="ARBA00023125"/>
    </source>
</evidence>
<evidence type="ECO:0000259" key="4">
    <source>
        <dbReference type="PROSITE" id="PS51000"/>
    </source>
</evidence>
<dbReference type="InterPro" id="IPR018356">
    <property type="entry name" value="Tscrpt_reg_HTH_DeoR_CS"/>
</dbReference>
<dbReference type="SUPFAM" id="SSF100950">
    <property type="entry name" value="NagB/RpiA/CoA transferase-like"/>
    <property type="match status" value="1"/>
</dbReference>
<dbReference type="SUPFAM" id="SSF46785">
    <property type="entry name" value="Winged helix' DNA-binding domain"/>
    <property type="match status" value="1"/>
</dbReference>
<dbReference type="GO" id="GO:0003677">
    <property type="term" value="F:DNA binding"/>
    <property type="evidence" value="ECO:0007669"/>
    <property type="project" value="UniProtKB-KW"/>
</dbReference>
<feature type="domain" description="HTH deoR-type" evidence="4">
    <location>
        <begin position="3"/>
        <end position="58"/>
    </location>
</feature>
<dbReference type="InterPro" id="IPR050313">
    <property type="entry name" value="Carb_Metab_HTH_regulators"/>
</dbReference>
<dbReference type="InterPro" id="IPR001034">
    <property type="entry name" value="DeoR_HTH"/>
</dbReference>
<dbReference type="PANTHER" id="PTHR30363:SF44">
    <property type="entry name" value="AGA OPERON TRANSCRIPTIONAL REPRESSOR-RELATED"/>
    <property type="match status" value="1"/>
</dbReference>
<keyword evidence="2 5" id="KW-0238">DNA-binding</keyword>
<dbReference type="InterPro" id="IPR036388">
    <property type="entry name" value="WH-like_DNA-bd_sf"/>
</dbReference>
<evidence type="ECO:0000256" key="1">
    <source>
        <dbReference type="ARBA" id="ARBA00023015"/>
    </source>
</evidence>
<dbReference type="InterPro" id="IPR036390">
    <property type="entry name" value="WH_DNA-bd_sf"/>
</dbReference>
<proteinExistence type="predicted"/>